<protein>
    <submittedName>
        <fullName evidence="1">Uncharacterized protein</fullName>
    </submittedName>
</protein>
<feature type="non-terminal residue" evidence="1">
    <location>
        <position position="1"/>
    </location>
</feature>
<organism evidence="1">
    <name type="scientific">marine sediment metagenome</name>
    <dbReference type="NCBI Taxonomy" id="412755"/>
    <lineage>
        <taxon>unclassified sequences</taxon>
        <taxon>metagenomes</taxon>
        <taxon>ecological metagenomes</taxon>
    </lineage>
</organism>
<proteinExistence type="predicted"/>
<sequence>KETNKYSEINTMSIEIKARKEPTTHAELKGLEKMISLSDLEAKVLTSLPWPDRDLAQKLFEEIFTADNLSKRADSNLARFLFQKLLELSAPRYGVSPEHVIGFLKTVDPLWKRR</sequence>
<reference evidence="1" key="1">
    <citation type="journal article" date="2014" name="Front. Microbiol.">
        <title>High frequency of phylogenetically diverse reductive dehalogenase-homologous genes in deep subseafloor sedimentary metagenomes.</title>
        <authorList>
            <person name="Kawai M."/>
            <person name="Futagami T."/>
            <person name="Toyoda A."/>
            <person name="Takaki Y."/>
            <person name="Nishi S."/>
            <person name="Hori S."/>
            <person name="Arai W."/>
            <person name="Tsubouchi T."/>
            <person name="Morono Y."/>
            <person name="Uchiyama I."/>
            <person name="Ito T."/>
            <person name="Fujiyama A."/>
            <person name="Inagaki F."/>
            <person name="Takami H."/>
        </authorList>
    </citation>
    <scope>NUCLEOTIDE SEQUENCE</scope>
    <source>
        <strain evidence="1">Expedition CK06-06</strain>
    </source>
</reference>
<gene>
    <name evidence="1" type="ORF">S03H2_38725</name>
</gene>
<comment type="caution">
    <text evidence="1">The sequence shown here is derived from an EMBL/GenBank/DDBJ whole genome shotgun (WGS) entry which is preliminary data.</text>
</comment>
<evidence type="ECO:0000313" key="1">
    <source>
        <dbReference type="EMBL" id="GAH58411.1"/>
    </source>
</evidence>
<name>X1GKF8_9ZZZZ</name>
<accession>X1GKF8</accession>
<dbReference type="AlphaFoldDB" id="X1GKF8"/>
<dbReference type="EMBL" id="BARU01023890">
    <property type="protein sequence ID" value="GAH58411.1"/>
    <property type="molecule type" value="Genomic_DNA"/>
</dbReference>